<evidence type="ECO:0000313" key="3">
    <source>
        <dbReference type="EMBL" id="EGG29681.1"/>
    </source>
</evidence>
<dbReference type="GO" id="GO:0043022">
    <property type="term" value="F:ribosome binding"/>
    <property type="evidence" value="ECO:0007669"/>
    <property type="project" value="TreeGrafter"/>
</dbReference>
<dbReference type="PANTHER" id="PTHR47814:SF1">
    <property type="entry name" value="PEPTIDYL-TRNA HYDROLASE ARFB"/>
    <property type="match status" value="1"/>
</dbReference>
<dbReference type="OrthoDB" id="9815709at2"/>
<feature type="region of interest" description="Disordered" evidence="2">
    <location>
        <begin position="99"/>
        <end position="140"/>
    </location>
</feature>
<dbReference type="PROSITE" id="PS00745">
    <property type="entry name" value="RF_PROK_I"/>
    <property type="match status" value="1"/>
</dbReference>
<protein>
    <submittedName>
        <fullName evidence="3">Uncharacterized protein</fullName>
    </submittedName>
</protein>
<dbReference type="GO" id="GO:0004045">
    <property type="term" value="F:peptidyl-tRNA hydrolase activity"/>
    <property type="evidence" value="ECO:0007669"/>
    <property type="project" value="TreeGrafter"/>
</dbReference>
<dbReference type="NCBIfam" id="NF006718">
    <property type="entry name" value="PRK09256.1"/>
    <property type="match status" value="1"/>
</dbReference>
<dbReference type="EMBL" id="AEIG01000037">
    <property type="protein sequence ID" value="EGG29681.1"/>
    <property type="molecule type" value="Genomic_DNA"/>
</dbReference>
<accession>F3L203</accession>
<dbReference type="GO" id="GO:0072344">
    <property type="term" value="P:rescue of stalled ribosome"/>
    <property type="evidence" value="ECO:0007669"/>
    <property type="project" value="TreeGrafter"/>
</dbReference>
<evidence type="ECO:0000256" key="2">
    <source>
        <dbReference type="SAM" id="MobiDB-lite"/>
    </source>
</evidence>
<gene>
    <name evidence="3" type="ORF">IMCC3088_1493</name>
</gene>
<evidence type="ECO:0000313" key="4">
    <source>
        <dbReference type="Proteomes" id="UP000005615"/>
    </source>
</evidence>
<organism evidence="3 4">
    <name type="scientific">Aequoribacter fuscus</name>
    <dbReference type="NCBI Taxonomy" id="2518989"/>
    <lineage>
        <taxon>Bacteria</taxon>
        <taxon>Pseudomonadati</taxon>
        <taxon>Pseudomonadota</taxon>
        <taxon>Gammaproteobacteria</taxon>
        <taxon>Cellvibrionales</taxon>
        <taxon>Halieaceae</taxon>
        <taxon>Aequoribacter</taxon>
    </lineage>
</organism>
<dbReference type="InterPro" id="IPR045853">
    <property type="entry name" value="Pep_chain_release_fac_I_sf"/>
</dbReference>
<dbReference type="InterPro" id="IPR000352">
    <property type="entry name" value="Pep_chain_release_fac_I"/>
</dbReference>
<reference evidence="3 4" key="1">
    <citation type="journal article" date="2011" name="J. Bacteriol.">
        <title>Genome sequence of strain IMCC3088, a proteorhodopsin-containing marine bacterium belonging to the OM60/NOR5 clade.</title>
        <authorList>
            <person name="Jang Y."/>
            <person name="Oh H.M."/>
            <person name="Kang I."/>
            <person name="Lee K."/>
            <person name="Yang S.J."/>
            <person name="Cho J.C."/>
        </authorList>
    </citation>
    <scope>NUCLEOTIDE SEQUENCE [LARGE SCALE GENOMIC DNA]</scope>
    <source>
        <strain evidence="3 4">IMCC3088</strain>
    </source>
</reference>
<dbReference type="RefSeq" id="WP_009575790.1">
    <property type="nucleotide sequence ID" value="NZ_AEIG01000037.1"/>
</dbReference>
<proteinExistence type="inferred from homology"/>
<name>F3L203_9GAMM</name>
<dbReference type="Pfam" id="PF00472">
    <property type="entry name" value="RF-1"/>
    <property type="match status" value="1"/>
</dbReference>
<evidence type="ECO:0000256" key="1">
    <source>
        <dbReference type="ARBA" id="ARBA00010835"/>
    </source>
</evidence>
<dbReference type="Proteomes" id="UP000005615">
    <property type="component" value="Unassembled WGS sequence"/>
</dbReference>
<feature type="compositionally biased region" description="Basic residues" evidence="2">
    <location>
        <begin position="127"/>
        <end position="140"/>
    </location>
</feature>
<comment type="similarity">
    <text evidence="1">Belongs to the prokaryotic/mitochondrial release factor family.</text>
</comment>
<dbReference type="PANTHER" id="PTHR47814">
    <property type="entry name" value="PEPTIDYL-TRNA HYDROLASE ARFB"/>
    <property type="match status" value="1"/>
</dbReference>
<comment type="caution">
    <text evidence="3">The sequence shown here is derived from an EMBL/GenBank/DDBJ whole genome shotgun (WGS) entry which is preliminary data.</text>
</comment>
<keyword evidence="4" id="KW-1185">Reference proteome</keyword>
<dbReference type="eggNOG" id="COG1186">
    <property type="taxonomic scope" value="Bacteria"/>
</dbReference>
<sequence>MSATLTITKSIAIPMSEIDYHAIRAQGAGGQNVNKVSSAIHLTFDIHQSSLPEPYKQGLLKLSDQRITKDGVVVIKAQRHRTQEQNKEDALARLRQLILKAGHQDKPRKATKPTRSSQKKRLDSKTLHGRTKAMRSKIID</sequence>
<dbReference type="SUPFAM" id="SSF75620">
    <property type="entry name" value="Release factor"/>
    <property type="match status" value="1"/>
</dbReference>
<dbReference type="Gene3D" id="3.30.160.20">
    <property type="match status" value="1"/>
</dbReference>
<dbReference type="STRING" id="2518989.IMCC3088_1493"/>
<dbReference type="GO" id="GO:0003747">
    <property type="term" value="F:translation release factor activity"/>
    <property type="evidence" value="ECO:0007669"/>
    <property type="project" value="InterPro"/>
</dbReference>
<dbReference type="AlphaFoldDB" id="F3L203"/>